<evidence type="ECO:0000313" key="4">
    <source>
        <dbReference type="EMBL" id="GBG26798.1"/>
    </source>
</evidence>
<feature type="region of interest" description="Disordered" evidence="3">
    <location>
        <begin position="35"/>
        <end position="65"/>
    </location>
</feature>
<keyword evidence="5" id="KW-1185">Reference proteome</keyword>
<evidence type="ECO:0000256" key="3">
    <source>
        <dbReference type="SAM" id="MobiDB-lite"/>
    </source>
</evidence>
<gene>
    <name evidence="4" type="ORF">FCC1311_064321</name>
</gene>
<dbReference type="Proteomes" id="UP000241890">
    <property type="component" value="Unassembled WGS sequence"/>
</dbReference>
<evidence type="ECO:0000256" key="2">
    <source>
        <dbReference type="ARBA" id="ARBA00022801"/>
    </source>
</evidence>
<dbReference type="PANTHER" id="PTHR11567">
    <property type="entry name" value="ACID PHOSPHATASE-RELATED"/>
    <property type="match status" value="1"/>
</dbReference>
<accession>A0A2R5GAM8</accession>
<evidence type="ECO:0000256" key="1">
    <source>
        <dbReference type="ARBA" id="ARBA00005375"/>
    </source>
</evidence>
<dbReference type="AlphaFoldDB" id="A0A2R5GAM8"/>
<dbReference type="GO" id="GO:0016791">
    <property type="term" value="F:phosphatase activity"/>
    <property type="evidence" value="ECO:0007669"/>
    <property type="project" value="TreeGrafter"/>
</dbReference>
<evidence type="ECO:0000313" key="5">
    <source>
        <dbReference type="Proteomes" id="UP000241890"/>
    </source>
</evidence>
<dbReference type="InterPro" id="IPR050645">
    <property type="entry name" value="Histidine_acid_phosphatase"/>
</dbReference>
<reference evidence="4 5" key="1">
    <citation type="submission" date="2017-12" db="EMBL/GenBank/DDBJ databases">
        <title>Sequencing, de novo assembly and annotation of complete genome of a new Thraustochytrid species, strain FCC1311.</title>
        <authorList>
            <person name="Sedici K."/>
            <person name="Godart F."/>
            <person name="Aiese Cigliano R."/>
            <person name="Sanseverino W."/>
            <person name="Barakat M."/>
            <person name="Ortet P."/>
            <person name="Marechal E."/>
            <person name="Cagnac O."/>
            <person name="Amato A."/>
        </authorList>
    </citation>
    <scope>NUCLEOTIDE SEQUENCE [LARGE SCALE GENOMIC DNA]</scope>
</reference>
<sequence>MSQRSVPSKLRVATSVLVFRHGDRSPAINFFAKEQSAAPTLAEKQRQEEELQKSGGSKGPETPESIEEIEAWSNRLPTLEELDKYNEQFPVLHVDGMHDAHAVVQEAPTPSSIDNREDPFGKLTRRGMSQLHANGVALRKRFDTPLKPEEVQLFSSDYTRTHQSAQCLLRGLFDLDSADLGSRKDVRVPVLVPPRALNVANSWEAKPRLRELVASSVTTDSFFTEVEKEHEEAREKLIANLPYYQENPEEFFWIYVCDYYVTREAHGLPIDPNVENVRDSTLSANLKRFLRWYMDEAISDLAAGDLLRAVHSHMERALTGDENTKRLLCFSGHDITLLPVLCALGFREGAENDADFDKHWPPYASTLLFELLVADEPTPTSSSGSSVEDSGEDDTAAAFVRVVYNDEVLAGPEPIDRFWAERPIFGLKPNQAGGGHL</sequence>
<dbReference type="OrthoDB" id="10257284at2759"/>
<dbReference type="EMBL" id="BEYU01000024">
    <property type="protein sequence ID" value="GBG26798.1"/>
    <property type="molecule type" value="Genomic_DNA"/>
</dbReference>
<dbReference type="PANTHER" id="PTHR11567:SF110">
    <property type="entry name" value="2-PHOSPHOXYLOSE PHOSPHATASE 1"/>
    <property type="match status" value="1"/>
</dbReference>
<proteinExistence type="inferred from homology"/>
<comment type="similarity">
    <text evidence="1">Belongs to the histidine acid phosphatase family.</text>
</comment>
<dbReference type="Pfam" id="PF00328">
    <property type="entry name" value="His_Phos_2"/>
    <property type="match status" value="1"/>
</dbReference>
<dbReference type="Gene3D" id="3.40.50.1240">
    <property type="entry name" value="Phosphoglycerate mutase-like"/>
    <property type="match status" value="1"/>
</dbReference>
<dbReference type="SUPFAM" id="SSF53254">
    <property type="entry name" value="Phosphoglycerate mutase-like"/>
    <property type="match status" value="1"/>
</dbReference>
<dbReference type="CDD" id="cd07061">
    <property type="entry name" value="HP_HAP_like"/>
    <property type="match status" value="1"/>
</dbReference>
<comment type="caution">
    <text evidence="4">The sequence shown here is derived from an EMBL/GenBank/DDBJ whole genome shotgun (WGS) entry which is preliminary data.</text>
</comment>
<dbReference type="InterPro" id="IPR029033">
    <property type="entry name" value="His_PPase_superfam"/>
</dbReference>
<protein>
    <submittedName>
        <fullName evidence="4">Acid phosphatase, putative</fullName>
    </submittedName>
</protein>
<feature type="compositionally biased region" description="Basic and acidic residues" evidence="3">
    <location>
        <begin position="43"/>
        <end position="52"/>
    </location>
</feature>
<name>A0A2R5GAM8_9STRA</name>
<organism evidence="4 5">
    <name type="scientific">Hondaea fermentalgiana</name>
    <dbReference type="NCBI Taxonomy" id="2315210"/>
    <lineage>
        <taxon>Eukaryota</taxon>
        <taxon>Sar</taxon>
        <taxon>Stramenopiles</taxon>
        <taxon>Bigyra</taxon>
        <taxon>Labyrinthulomycetes</taxon>
        <taxon>Thraustochytrida</taxon>
        <taxon>Thraustochytriidae</taxon>
        <taxon>Hondaea</taxon>
    </lineage>
</organism>
<dbReference type="InParanoid" id="A0A2R5GAM8"/>
<keyword evidence="2" id="KW-0378">Hydrolase</keyword>
<dbReference type="InterPro" id="IPR000560">
    <property type="entry name" value="His_Pase_clade-2"/>
</dbReference>